<protein>
    <submittedName>
        <fullName evidence="1">Uncharacterized protein</fullName>
    </submittedName>
</protein>
<dbReference type="EMBL" id="UINC01017744">
    <property type="protein sequence ID" value="SVA73917.1"/>
    <property type="molecule type" value="Genomic_DNA"/>
</dbReference>
<accession>A0A381YBT7</accession>
<proteinExistence type="predicted"/>
<dbReference type="Pfam" id="PF13036">
    <property type="entry name" value="LpoB"/>
    <property type="match status" value="2"/>
</dbReference>
<dbReference type="AlphaFoldDB" id="A0A381YBT7"/>
<organism evidence="1">
    <name type="scientific">marine metagenome</name>
    <dbReference type="NCBI Taxonomy" id="408172"/>
    <lineage>
        <taxon>unclassified sequences</taxon>
        <taxon>metagenomes</taxon>
        <taxon>ecological metagenomes</taxon>
    </lineage>
</organism>
<name>A0A381YBT7_9ZZZZ</name>
<evidence type="ECO:0000313" key="1">
    <source>
        <dbReference type="EMBL" id="SVA73917.1"/>
    </source>
</evidence>
<gene>
    <name evidence="1" type="ORF">METZ01_LOCUS126771</name>
</gene>
<dbReference type="InterPro" id="IPR014094">
    <property type="entry name" value="LpoB"/>
</dbReference>
<sequence>MKKSLVYVSLTCLMTGFVWSQEDTRPTIAILDFEGQGISVQEVQTLTERMRSEIGSTNAVRLIERKAIESIMAEQGLAQSGCVSDECAAEVGQLLGVQFMINGTIGKLGDTFTIDVKMFSVETGATERSVNASHEGDIAGLLTEMEILAWEIVGLQAPQRLRLKRGGAEDKPTVAVLDFEGRGISAMEAQTLTDRFTTAMNGTDRVQLVERGVMSEVLEEQGMIGAECSSQECAAEVGAMLGVEFMINGAIGKLGDAYTIDIKMFSVATGAAENMQSVTYEGKVEGMIVEIEILAWTIMGLDPPKDLIKKRRRYGGEDVADEGGVKISMPLLGGLGLLGAGAAYFLTREEAVSAPSALPEPPTLPE</sequence>
<reference evidence="1" key="1">
    <citation type="submission" date="2018-05" db="EMBL/GenBank/DDBJ databases">
        <authorList>
            <person name="Lanie J.A."/>
            <person name="Ng W.-L."/>
            <person name="Kazmierczak K.M."/>
            <person name="Andrzejewski T.M."/>
            <person name="Davidsen T.M."/>
            <person name="Wayne K.J."/>
            <person name="Tettelin H."/>
            <person name="Glass J.I."/>
            <person name="Rusch D."/>
            <person name="Podicherti R."/>
            <person name="Tsui H.-C.T."/>
            <person name="Winkler M.E."/>
        </authorList>
    </citation>
    <scope>NUCLEOTIDE SEQUENCE</scope>
</reference>
<dbReference type="Gene3D" id="3.40.50.10610">
    <property type="entry name" value="ABC-type transport auxiliary lipoprotein component"/>
    <property type="match status" value="2"/>
</dbReference>